<dbReference type="EMBL" id="BSYO01000002">
    <property type="protein sequence ID" value="GMH00574.1"/>
    <property type="molecule type" value="Genomic_DNA"/>
</dbReference>
<reference evidence="4" key="1">
    <citation type="submission" date="2023-05" db="EMBL/GenBank/DDBJ databases">
        <title>Nepenthes gracilis genome sequencing.</title>
        <authorList>
            <person name="Fukushima K."/>
        </authorList>
    </citation>
    <scope>NUCLEOTIDE SEQUENCE</scope>
    <source>
        <strain evidence="4">SING2019-196</strain>
    </source>
</reference>
<dbReference type="Proteomes" id="UP001279734">
    <property type="component" value="Unassembled WGS sequence"/>
</dbReference>
<feature type="domain" description="FHA" evidence="3">
    <location>
        <begin position="104"/>
        <end position="166"/>
    </location>
</feature>
<dbReference type="SMART" id="SM00240">
    <property type="entry name" value="FHA"/>
    <property type="match status" value="1"/>
</dbReference>
<feature type="region of interest" description="Disordered" evidence="2">
    <location>
        <begin position="609"/>
        <end position="703"/>
    </location>
</feature>
<dbReference type="InterPro" id="IPR000253">
    <property type="entry name" value="FHA_dom"/>
</dbReference>
<evidence type="ECO:0000256" key="1">
    <source>
        <dbReference type="SAM" id="Coils"/>
    </source>
</evidence>
<dbReference type="AlphaFoldDB" id="A0AAD3RXS7"/>
<feature type="coiled-coil region" evidence="1">
    <location>
        <begin position="427"/>
        <end position="567"/>
    </location>
</feature>
<feature type="compositionally biased region" description="Polar residues" evidence="2">
    <location>
        <begin position="27"/>
        <end position="42"/>
    </location>
</feature>
<keyword evidence="5" id="KW-1185">Reference proteome</keyword>
<evidence type="ECO:0000313" key="4">
    <source>
        <dbReference type="EMBL" id="GMH00574.1"/>
    </source>
</evidence>
<sequence>MAFGEENLKSPTCPEPRISPRNEAHIVSQTSSSHPVVNNQPAEPSPPAKKPLTPKEAILSVASRIASQPLPCSDPDVWGVLTAISNNARKRIQGINMLLIADEHCIGRSVEDVHFQIDANAVSQRHCQISRKRVANEDVEHPSGFYNCAFLKDTSTNGTFVNWERLKRGTSKFETKICHGDIISFAASPHNEHAVVFVYREVSKSCSLAGDVILKRKAEEFVPENKRLKGIGIGAPEGPISLDDFRSLQRSNTELRKQLEKEVLTIDELRSENRAAAERYENDMKVLKESISNSYIDQLKELSQQLESKQKELVEVNKQSAEQKHAIEDLNERLKAILQSCAEANEIMKSQKASVDELKSQLDEERYQRREEREKAAADIKAAIQRVQSEVQEEIKQHSNAALRRERALQEFINKLQVSERESSSLIESLRSKLEETRQKLVISDNKVRQLEAQVSEEQQVSAFRKRRVEELELEMKRMRKELESEKQCAREEAWAKVSALELEINSAMRDLDFERRRLKGARERIMLRETQLRAFYSTTEEISVLFAKQQEQLKSMQRTLEDEENYENASLDGYLNQPAGKNHHDVTVARGMEATGYRITARMMASTATSAQQVGSDRAKTSSNEASVTEKHDCEIRSQDGNQNTQEAESPDDECLVKGGGFGSDIDGIGMAATAPNFEGDGGGTERVPETESAGPDVERNIDLDKSYAIAGETMQLEDDTNVQDAEQLQMRCEDSQHHSQLNNGARG</sequence>
<evidence type="ECO:0000259" key="3">
    <source>
        <dbReference type="PROSITE" id="PS50006"/>
    </source>
</evidence>
<keyword evidence="1" id="KW-0175">Coiled coil</keyword>
<organism evidence="4 5">
    <name type="scientific">Nepenthes gracilis</name>
    <name type="common">Slender pitcher plant</name>
    <dbReference type="NCBI Taxonomy" id="150966"/>
    <lineage>
        <taxon>Eukaryota</taxon>
        <taxon>Viridiplantae</taxon>
        <taxon>Streptophyta</taxon>
        <taxon>Embryophyta</taxon>
        <taxon>Tracheophyta</taxon>
        <taxon>Spermatophyta</taxon>
        <taxon>Magnoliopsida</taxon>
        <taxon>eudicotyledons</taxon>
        <taxon>Gunneridae</taxon>
        <taxon>Pentapetalae</taxon>
        <taxon>Caryophyllales</taxon>
        <taxon>Nepenthaceae</taxon>
        <taxon>Nepenthes</taxon>
    </lineage>
</organism>
<accession>A0AAD3RXS7</accession>
<feature type="coiled-coil region" evidence="1">
    <location>
        <begin position="252"/>
        <end position="397"/>
    </location>
</feature>
<comment type="caution">
    <text evidence="4">The sequence shown here is derived from an EMBL/GenBank/DDBJ whole genome shotgun (WGS) entry which is preliminary data.</text>
</comment>
<evidence type="ECO:0000256" key="2">
    <source>
        <dbReference type="SAM" id="MobiDB-lite"/>
    </source>
</evidence>
<dbReference type="PANTHER" id="PTHR47458">
    <property type="entry name" value="SMAD/FHA DOMAIN-CONTAINING PROTEIN"/>
    <property type="match status" value="1"/>
</dbReference>
<feature type="compositionally biased region" description="Basic and acidic residues" evidence="2">
    <location>
        <begin position="629"/>
        <end position="639"/>
    </location>
</feature>
<dbReference type="PANTHER" id="PTHR47458:SF1">
    <property type="entry name" value="SMAD_FHA DOMAIN-CONTAINING PROTEIN"/>
    <property type="match status" value="1"/>
</dbReference>
<feature type="compositionally biased region" description="Polar residues" evidence="2">
    <location>
        <begin position="640"/>
        <end position="649"/>
    </location>
</feature>
<dbReference type="PROSITE" id="PS50006">
    <property type="entry name" value="FHA_DOMAIN"/>
    <property type="match status" value="1"/>
</dbReference>
<dbReference type="SUPFAM" id="SSF49879">
    <property type="entry name" value="SMAD/FHA domain"/>
    <property type="match status" value="1"/>
</dbReference>
<dbReference type="Gene3D" id="2.60.200.20">
    <property type="match status" value="1"/>
</dbReference>
<proteinExistence type="predicted"/>
<name>A0AAD3RXS7_NEPGR</name>
<feature type="region of interest" description="Disordered" evidence="2">
    <location>
        <begin position="1"/>
        <end position="52"/>
    </location>
</feature>
<dbReference type="Pfam" id="PF00498">
    <property type="entry name" value="FHA"/>
    <property type="match status" value="1"/>
</dbReference>
<evidence type="ECO:0000313" key="5">
    <source>
        <dbReference type="Proteomes" id="UP001279734"/>
    </source>
</evidence>
<gene>
    <name evidence="4" type="ORF">Nepgr_002413</name>
</gene>
<dbReference type="InterPro" id="IPR008984">
    <property type="entry name" value="SMAD_FHA_dom_sf"/>
</dbReference>
<protein>
    <recommendedName>
        <fullName evidence="3">FHA domain-containing protein</fullName>
    </recommendedName>
</protein>